<dbReference type="SUPFAM" id="SSF55781">
    <property type="entry name" value="GAF domain-like"/>
    <property type="match status" value="1"/>
</dbReference>
<dbReference type="PROSITE" id="PS50921">
    <property type="entry name" value="ANTAR"/>
    <property type="match status" value="1"/>
</dbReference>
<dbReference type="Gene3D" id="1.10.10.10">
    <property type="entry name" value="Winged helix-like DNA-binding domain superfamily/Winged helix DNA-binding domain"/>
    <property type="match status" value="1"/>
</dbReference>
<keyword evidence="4" id="KW-0804">Transcription</keyword>
<dbReference type="EMBL" id="AP023287">
    <property type="protein sequence ID" value="BCI55778.1"/>
    <property type="molecule type" value="Genomic_DNA"/>
</dbReference>
<dbReference type="InterPro" id="IPR012074">
    <property type="entry name" value="GAF_ANTAR"/>
</dbReference>
<evidence type="ECO:0000256" key="2">
    <source>
        <dbReference type="ARBA" id="ARBA00022777"/>
    </source>
</evidence>
<name>A0A6S6PII8_9MYCO</name>
<dbReference type="GO" id="GO:0003723">
    <property type="term" value="F:RNA binding"/>
    <property type="evidence" value="ECO:0007669"/>
    <property type="project" value="InterPro"/>
</dbReference>
<proteinExistence type="predicted"/>
<dbReference type="Pfam" id="PF13185">
    <property type="entry name" value="GAF_2"/>
    <property type="match status" value="1"/>
</dbReference>
<keyword evidence="2" id="KW-0418">Kinase</keyword>
<evidence type="ECO:0000313" key="6">
    <source>
        <dbReference type="EMBL" id="BCI55778.1"/>
    </source>
</evidence>
<accession>A0A6S6PII8</accession>
<dbReference type="InterPro" id="IPR005561">
    <property type="entry name" value="ANTAR"/>
</dbReference>
<organism evidence="6 7">
    <name type="scientific">Mycolicibacterium litorale</name>
    <dbReference type="NCBI Taxonomy" id="758802"/>
    <lineage>
        <taxon>Bacteria</taxon>
        <taxon>Bacillati</taxon>
        <taxon>Actinomycetota</taxon>
        <taxon>Actinomycetes</taxon>
        <taxon>Mycobacteriales</taxon>
        <taxon>Mycobacteriaceae</taxon>
        <taxon>Mycolicibacterium</taxon>
    </lineage>
</organism>
<reference evidence="6 7" key="1">
    <citation type="submission" date="2020-07" db="EMBL/GenBank/DDBJ databases">
        <title>Complete genome sequence of Mycolicibacterium litorale like strain isolated from cardiac implantable electronic device infection.</title>
        <authorList>
            <person name="Fukano H."/>
            <person name="Miyama H."/>
            <person name="Hoshino Y."/>
        </authorList>
    </citation>
    <scope>NUCLEOTIDE SEQUENCE [LARGE SCALE GENOMIC DNA]</scope>
    <source>
        <strain evidence="6 7">NIIDNTM18</strain>
    </source>
</reference>
<dbReference type="InterPro" id="IPR003018">
    <property type="entry name" value="GAF"/>
</dbReference>
<keyword evidence="1" id="KW-0808">Transferase</keyword>
<evidence type="ECO:0000256" key="4">
    <source>
        <dbReference type="ARBA" id="ARBA00023163"/>
    </source>
</evidence>
<dbReference type="PIRSF" id="PIRSF036625">
    <property type="entry name" value="GAF_ANTAR"/>
    <property type="match status" value="1"/>
</dbReference>
<dbReference type="Proteomes" id="UP000515734">
    <property type="component" value="Chromosome"/>
</dbReference>
<dbReference type="Gene3D" id="3.30.450.40">
    <property type="match status" value="1"/>
</dbReference>
<dbReference type="RefSeq" id="WP_185293426.1">
    <property type="nucleotide sequence ID" value="NZ_AP023287.1"/>
</dbReference>
<dbReference type="SUPFAM" id="SSF52172">
    <property type="entry name" value="CheY-like"/>
    <property type="match status" value="1"/>
</dbReference>
<dbReference type="InterPro" id="IPR029016">
    <property type="entry name" value="GAF-like_dom_sf"/>
</dbReference>
<evidence type="ECO:0000313" key="7">
    <source>
        <dbReference type="Proteomes" id="UP000515734"/>
    </source>
</evidence>
<dbReference type="Pfam" id="PF03861">
    <property type="entry name" value="ANTAR"/>
    <property type="match status" value="1"/>
</dbReference>
<sequence>MAADIPTASALDTTVRIAAFCRDLHATVSADASAVWGKITRAATTLLPGVEHASITVLDDRPSVQSRAGTDRCAEAVDTAQSSYLEGPGIDAAREQRPQRVDDLRTDGRWSTFVANTGATPIRSIMSYPLFQHEHGCGALNLYAHTPMAFAGPAGQLAEVFCCGAAVVVEAAHRDRQLHHLLTNRDLVGQAKGVLMERFGIDSRAAFSMLAQLADRESQPVPAIARKLLRRPNVPVARRASS</sequence>
<evidence type="ECO:0000256" key="3">
    <source>
        <dbReference type="ARBA" id="ARBA00023015"/>
    </source>
</evidence>
<dbReference type="InterPro" id="IPR036388">
    <property type="entry name" value="WH-like_DNA-bd_sf"/>
</dbReference>
<dbReference type="InterPro" id="IPR011006">
    <property type="entry name" value="CheY-like_superfamily"/>
</dbReference>
<dbReference type="SMART" id="SM01012">
    <property type="entry name" value="ANTAR"/>
    <property type="match status" value="1"/>
</dbReference>
<keyword evidence="3" id="KW-0805">Transcription regulation</keyword>
<dbReference type="GO" id="GO:0016301">
    <property type="term" value="F:kinase activity"/>
    <property type="evidence" value="ECO:0007669"/>
    <property type="project" value="UniProtKB-KW"/>
</dbReference>
<evidence type="ECO:0000259" key="5">
    <source>
        <dbReference type="PROSITE" id="PS50921"/>
    </source>
</evidence>
<dbReference type="AlphaFoldDB" id="A0A6S6PII8"/>
<protein>
    <submittedName>
        <fullName evidence="6">Transcriptional regulator</fullName>
    </submittedName>
</protein>
<feature type="domain" description="ANTAR" evidence="5">
    <location>
        <begin position="168"/>
        <end position="229"/>
    </location>
</feature>
<evidence type="ECO:0000256" key="1">
    <source>
        <dbReference type="ARBA" id="ARBA00022679"/>
    </source>
</evidence>
<gene>
    <name evidence="6" type="ORF">NIIDNTM18_50560</name>
</gene>